<sequence>MSRCLGKRPARHDCRTYRLDPVLTVFPVAPYARDWSQNVPYQMRGNDRSGCWAFAAHGALVATWTKAAQGLAVLSTGKVLANYAAVTGFDPATGANDHGTILLDG</sequence>
<proteinExistence type="predicted"/>
<evidence type="ECO:0008006" key="3">
    <source>
        <dbReference type="Google" id="ProtNLM"/>
    </source>
</evidence>
<comment type="caution">
    <text evidence="1">The sequence shown here is derived from an EMBL/GenBank/DDBJ whole genome shotgun (WGS) entry which is preliminary data.</text>
</comment>
<evidence type="ECO:0000313" key="2">
    <source>
        <dbReference type="Proteomes" id="UP000432209"/>
    </source>
</evidence>
<dbReference type="EMBL" id="WIPH01000091">
    <property type="protein sequence ID" value="MQS00251.1"/>
    <property type="molecule type" value="Genomic_DNA"/>
</dbReference>
<feature type="non-terminal residue" evidence="1">
    <location>
        <position position="105"/>
    </location>
</feature>
<dbReference type="Proteomes" id="UP000432209">
    <property type="component" value="Unassembled WGS sequence"/>
</dbReference>
<protein>
    <recommendedName>
        <fullName evidence="3">Peptidase C1A papain C-terminal domain-containing protein</fullName>
    </recommendedName>
</protein>
<evidence type="ECO:0000313" key="1">
    <source>
        <dbReference type="EMBL" id="MQS00251.1"/>
    </source>
</evidence>
<dbReference type="AlphaFoldDB" id="A0A7X1SSY7"/>
<gene>
    <name evidence="1" type="ORF">GFJ39_13930</name>
</gene>
<accession>A0A7X1SSY7</accession>
<organism evidence="1 2">
    <name type="scientific">Gluconobacter aidae</name>
    <dbReference type="NCBI Taxonomy" id="2662454"/>
    <lineage>
        <taxon>Bacteria</taxon>
        <taxon>Pseudomonadati</taxon>
        <taxon>Pseudomonadota</taxon>
        <taxon>Alphaproteobacteria</taxon>
        <taxon>Acetobacterales</taxon>
        <taxon>Acetobacteraceae</taxon>
        <taxon>Gluconobacter</taxon>
    </lineage>
</organism>
<keyword evidence="2" id="KW-1185">Reference proteome</keyword>
<name>A0A7X1SSY7_9PROT</name>
<reference evidence="1 2" key="1">
    <citation type="submission" date="2019-10" db="EMBL/GenBank/DDBJ databases">
        <title>Gluconobacter aidae sp. nov., a novel species of acetic acid bacteria isolated in Thailand.</title>
        <authorList>
            <person name="Yukphan P."/>
            <person name="Charoenyingcharoen P."/>
            <person name="Malimas S."/>
            <person name="Muramatsu Y."/>
            <person name="Nakagawa Y."/>
            <person name="Tanasupawat S."/>
            <person name="Yamada Y."/>
        </authorList>
    </citation>
    <scope>NUCLEOTIDE SEQUENCE [LARGE SCALE GENOMIC DNA]</scope>
    <source>
        <strain evidence="1 2">AC10</strain>
    </source>
</reference>